<comment type="caution">
    <text evidence="2">The sequence shown here is derived from an EMBL/GenBank/DDBJ whole genome shotgun (WGS) entry which is preliminary data.</text>
</comment>
<protein>
    <submittedName>
        <fullName evidence="2">Helix-turn-helix domain-containing protein</fullName>
    </submittedName>
</protein>
<evidence type="ECO:0000259" key="1">
    <source>
        <dbReference type="Pfam" id="PF12728"/>
    </source>
</evidence>
<keyword evidence="3" id="KW-1185">Reference proteome</keyword>
<sequence>MSTITFEQLPKKVENIEDKIDALTALVAKLLPNQTKKRLTLSEACDYLGYAKSTVYTKVSSKEIPFTKIGKKLYFDSEELEKWISDGK</sequence>
<feature type="domain" description="Helix-turn-helix" evidence="1">
    <location>
        <begin position="39"/>
        <end position="85"/>
    </location>
</feature>
<dbReference type="InterPro" id="IPR009061">
    <property type="entry name" value="DNA-bd_dom_put_sf"/>
</dbReference>
<organism evidence="2 3">
    <name type="scientific">Chryseobacterium turcicum</name>
    <dbReference type="NCBI Taxonomy" id="2898076"/>
    <lineage>
        <taxon>Bacteria</taxon>
        <taxon>Pseudomonadati</taxon>
        <taxon>Bacteroidota</taxon>
        <taxon>Flavobacteriia</taxon>
        <taxon>Flavobacteriales</taxon>
        <taxon>Weeksellaceae</taxon>
        <taxon>Chryseobacterium group</taxon>
        <taxon>Chryseobacterium</taxon>
    </lineage>
</organism>
<dbReference type="NCBIfam" id="TIGR01764">
    <property type="entry name" value="excise"/>
    <property type="match status" value="1"/>
</dbReference>
<dbReference type="RefSeq" id="WP_230666791.1">
    <property type="nucleotide sequence ID" value="NZ_JAJNAY010000001.1"/>
</dbReference>
<dbReference type="Proteomes" id="UP001108025">
    <property type="component" value="Unassembled WGS sequence"/>
</dbReference>
<evidence type="ECO:0000313" key="2">
    <source>
        <dbReference type="EMBL" id="MCD1115610.1"/>
    </source>
</evidence>
<gene>
    <name evidence="2" type="ORF">LO744_01800</name>
</gene>
<dbReference type="GO" id="GO:0003677">
    <property type="term" value="F:DNA binding"/>
    <property type="evidence" value="ECO:0007669"/>
    <property type="project" value="InterPro"/>
</dbReference>
<accession>A0A9Q3V1I1</accession>
<evidence type="ECO:0000313" key="3">
    <source>
        <dbReference type="Proteomes" id="UP001108025"/>
    </source>
</evidence>
<dbReference type="AlphaFoldDB" id="A0A9Q3V1I1"/>
<dbReference type="InterPro" id="IPR010093">
    <property type="entry name" value="SinI_DNA-bd"/>
</dbReference>
<dbReference type="InterPro" id="IPR041657">
    <property type="entry name" value="HTH_17"/>
</dbReference>
<reference evidence="2" key="1">
    <citation type="submission" date="2021-11" db="EMBL/GenBank/DDBJ databases">
        <title>Description of novel Chryseobacterium species.</title>
        <authorList>
            <person name="Saticioglu I.B."/>
            <person name="Ay H."/>
            <person name="Altun S."/>
            <person name="Duman M."/>
        </authorList>
    </citation>
    <scope>NUCLEOTIDE SEQUENCE</scope>
    <source>
        <strain evidence="2">C-17</strain>
    </source>
</reference>
<dbReference type="SUPFAM" id="SSF46955">
    <property type="entry name" value="Putative DNA-binding domain"/>
    <property type="match status" value="1"/>
</dbReference>
<dbReference type="EMBL" id="JAJNAY010000001">
    <property type="protein sequence ID" value="MCD1115610.1"/>
    <property type="molecule type" value="Genomic_DNA"/>
</dbReference>
<dbReference type="Pfam" id="PF12728">
    <property type="entry name" value="HTH_17"/>
    <property type="match status" value="1"/>
</dbReference>
<name>A0A9Q3V1I1_9FLAO</name>
<proteinExistence type="predicted"/>